<dbReference type="Proteomes" id="UP000179010">
    <property type="component" value="Unassembled WGS sequence"/>
</dbReference>
<dbReference type="InterPro" id="IPR030878">
    <property type="entry name" value="Ribosomal_uL15"/>
</dbReference>
<dbReference type="Gene3D" id="3.100.10.10">
    <property type="match status" value="1"/>
</dbReference>
<evidence type="ECO:0000256" key="4">
    <source>
        <dbReference type="HAMAP-Rule" id="MF_01341"/>
    </source>
</evidence>
<gene>
    <name evidence="4" type="primary">rplO</name>
    <name evidence="8" type="ORF">A2994_02645</name>
</gene>
<proteinExistence type="inferred from homology"/>
<comment type="similarity">
    <text evidence="1 4 5">Belongs to the universal ribosomal protein uL15 family.</text>
</comment>
<comment type="caution">
    <text evidence="8">The sequence shown here is derived from an EMBL/GenBank/DDBJ whole genome shotgun (WGS) entry which is preliminary data.</text>
</comment>
<evidence type="ECO:0000256" key="3">
    <source>
        <dbReference type="ARBA" id="ARBA00023274"/>
    </source>
</evidence>
<dbReference type="STRING" id="1798539.A2994_02645"/>
<dbReference type="AlphaFoldDB" id="A0A1F4PPN6"/>
<dbReference type="InterPro" id="IPR021131">
    <property type="entry name" value="Ribosomal_uL15/eL18"/>
</dbReference>
<evidence type="ECO:0000259" key="7">
    <source>
        <dbReference type="Pfam" id="PF00828"/>
    </source>
</evidence>
<accession>A0A1F4PPN6</accession>
<evidence type="ECO:0000256" key="5">
    <source>
        <dbReference type="RuleBase" id="RU003888"/>
    </source>
</evidence>
<evidence type="ECO:0000256" key="2">
    <source>
        <dbReference type="ARBA" id="ARBA00022980"/>
    </source>
</evidence>
<dbReference type="GO" id="GO:0006412">
    <property type="term" value="P:translation"/>
    <property type="evidence" value="ECO:0007669"/>
    <property type="project" value="UniProtKB-UniRule"/>
</dbReference>
<keyword evidence="4" id="KW-0699">rRNA-binding</keyword>
<dbReference type="InterPro" id="IPR001196">
    <property type="entry name" value="Ribosomal_uL15_CS"/>
</dbReference>
<sequence>MQLHEITSEKTSKDRRRVGRGIGSGMGKTSGRGTKGQKSRTGGGVPAHFEGGQTPIIRRLPKHKGFRRPHRPVTFVINLTHLAQFADNGLLTLKSLTDRGYLNSGERVKILGSGEITTAVRVEANAISHSAKSKIEAAGGTVTII</sequence>
<reference evidence="8 9" key="1">
    <citation type="journal article" date="2016" name="Nat. Commun.">
        <title>Thousands of microbial genomes shed light on interconnected biogeochemical processes in an aquifer system.</title>
        <authorList>
            <person name="Anantharaman K."/>
            <person name="Brown C.T."/>
            <person name="Hug L.A."/>
            <person name="Sharon I."/>
            <person name="Castelle C.J."/>
            <person name="Probst A.J."/>
            <person name="Thomas B.C."/>
            <person name="Singh A."/>
            <person name="Wilkins M.J."/>
            <person name="Karaoz U."/>
            <person name="Brodie E.L."/>
            <person name="Williams K.H."/>
            <person name="Hubbard S.S."/>
            <person name="Banfield J.F."/>
        </authorList>
    </citation>
    <scope>NUCLEOTIDE SEQUENCE [LARGE SCALE GENOMIC DNA]</scope>
</reference>
<organism evidence="8 9">
    <name type="scientific">candidate division Kazan bacterium RIFCSPLOWO2_01_FULL_48_13</name>
    <dbReference type="NCBI Taxonomy" id="1798539"/>
    <lineage>
        <taxon>Bacteria</taxon>
        <taxon>Bacteria division Kazan-3B-28</taxon>
    </lineage>
</organism>
<comment type="subunit">
    <text evidence="4">Part of the 50S ribosomal subunit.</text>
</comment>
<feature type="region of interest" description="Disordered" evidence="6">
    <location>
        <begin position="1"/>
        <end position="54"/>
    </location>
</feature>
<keyword evidence="2 4" id="KW-0689">Ribosomal protein</keyword>
<dbReference type="PANTHER" id="PTHR12934:SF11">
    <property type="entry name" value="LARGE RIBOSOMAL SUBUNIT PROTEIN UL15M"/>
    <property type="match status" value="1"/>
</dbReference>
<evidence type="ECO:0000256" key="6">
    <source>
        <dbReference type="SAM" id="MobiDB-lite"/>
    </source>
</evidence>
<protein>
    <recommendedName>
        <fullName evidence="4">Large ribosomal subunit protein uL15</fullName>
    </recommendedName>
</protein>
<keyword evidence="4" id="KW-0694">RNA-binding</keyword>
<dbReference type="Pfam" id="PF00828">
    <property type="entry name" value="Ribosomal_L27A"/>
    <property type="match status" value="1"/>
</dbReference>
<evidence type="ECO:0000313" key="9">
    <source>
        <dbReference type="Proteomes" id="UP000179010"/>
    </source>
</evidence>
<comment type="function">
    <text evidence="4">Binds to the 23S rRNA.</text>
</comment>
<dbReference type="InterPro" id="IPR036227">
    <property type="entry name" value="Ribosomal_uL15/eL18_sf"/>
</dbReference>
<dbReference type="GO" id="GO:0003735">
    <property type="term" value="F:structural constituent of ribosome"/>
    <property type="evidence" value="ECO:0007669"/>
    <property type="project" value="InterPro"/>
</dbReference>
<evidence type="ECO:0000313" key="8">
    <source>
        <dbReference type="EMBL" id="OGB85641.1"/>
    </source>
</evidence>
<dbReference type="InterPro" id="IPR005749">
    <property type="entry name" value="Ribosomal_uL15_bac-type"/>
</dbReference>
<dbReference type="NCBIfam" id="TIGR01071">
    <property type="entry name" value="rplO_bact"/>
    <property type="match status" value="1"/>
</dbReference>
<feature type="compositionally biased region" description="Gly residues" evidence="6">
    <location>
        <begin position="20"/>
        <end position="34"/>
    </location>
</feature>
<dbReference type="PROSITE" id="PS00475">
    <property type="entry name" value="RIBOSOMAL_L15"/>
    <property type="match status" value="1"/>
</dbReference>
<dbReference type="GO" id="GO:0019843">
    <property type="term" value="F:rRNA binding"/>
    <property type="evidence" value="ECO:0007669"/>
    <property type="project" value="UniProtKB-UniRule"/>
</dbReference>
<feature type="compositionally biased region" description="Basic and acidic residues" evidence="6">
    <location>
        <begin position="1"/>
        <end position="12"/>
    </location>
</feature>
<evidence type="ECO:0000256" key="1">
    <source>
        <dbReference type="ARBA" id="ARBA00007320"/>
    </source>
</evidence>
<dbReference type="EMBL" id="METE01000001">
    <property type="protein sequence ID" value="OGB85641.1"/>
    <property type="molecule type" value="Genomic_DNA"/>
</dbReference>
<name>A0A1F4PPN6_UNCK3</name>
<dbReference type="SUPFAM" id="SSF52080">
    <property type="entry name" value="Ribosomal proteins L15p and L18e"/>
    <property type="match status" value="1"/>
</dbReference>
<dbReference type="PANTHER" id="PTHR12934">
    <property type="entry name" value="50S RIBOSOMAL PROTEIN L15"/>
    <property type="match status" value="1"/>
</dbReference>
<dbReference type="GO" id="GO:0015934">
    <property type="term" value="C:large ribosomal subunit"/>
    <property type="evidence" value="ECO:0007669"/>
    <property type="project" value="InterPro"/>
</dbReference>
<keyword evidence="3 4" id="KW-0687">Ribonucleoprotein</keyword>
<feature type="domain" description="Large ribosomal subunit protein uL15/eL18" evidence="7">
    <location>
        <begin position="76"/>
        <end position="143"/>
    </location>
</feature>
<dbReference type="HAMAP" id="MF_01341">
    <property type="entry name" value="Ribosomal_uL15"/>
    <property type="match status" value="1"/>
</dbReference>